<accession>A0ACB6YZ44</accession>
<organism evidence="1 2">
    <name type="scientific">Thelephora ganbajun</name>
    <name type="common">Ganba fungus</name>
    <dbReference type="NCBI Taxonomy" id="370292"/>
    <lineage>
        <taxon>Eukaryota</taxon>
        <taxon>Fungi</taxon>
        <taxon>Dikarya</taxon>
        <taxon>Basidiomycota</taxon>
        <taxon>Agaricomycotina</taxon>
        <taxon>Agaricomycetes</taxon>
        <taxon>Thelephorales</taxon>
        <taxon>Thelephoraceae</taxon>
        <taxon>Thelephora</taxon>
    </lineage>
</organism>
<evidence type="ECO:0000313" key="2">
    <source>
        <dbReference type="Proteomes" id="UP000886501"/>
    </source>
</evidence>
<name>A0ACB6YZ44_THEGA</name>
<keyword evidence="2" id="KW-1185">Reference proteome</keyword>
<proteinExistence type="predicted"/>
<reference evidence="1" key="1">
    <citation type="submission" date="2019-10" db="EMBL/GenBank/DDBJ databases">
        <authorList>
            <consortium name="DOE Joint Genome Institute"/>
            <person name="Kuo A."/>
            <person name="Miyauchi S."/>
            <person name="Kiss E."/>
            <person name="Drula E."/>
            <person name="Kohler A."/>
            <person name="Sanchez-Garcia M."/>
            <person name="Andreopoulos B."/>
            <person name="Barry K.W."/>
            <person name="Bonito G."/>
            <person name="Buee M."/>
            <person name="Carver A."/>
            <person name="Chen C."/>
            <person name="Cichocki N."/>
            <person name="Clum A."/>
            <person name="Culley D."/>
            <person name="Crous P.W."/>
            <person name="Fauchery L."/>
            <person name="Girlanda M."/>
            <person name="Hayes R."/>
            <person name="Keri Z."/>
            <person name="Labutti K."/>
            <person name="Lipzen A."/>
            <person name="Lombard V."/>
            <person name="Magnuson J."/>
            <person name="Maillard F."/>
            <person name="Morin E."/>
            <person name="Murat C."/>
            <person name="Nolan M."/>
            <person name="Ohm R."/>
            <person name="Pangilinan J."/>
            <person name="Pereira M."/>
            <person name="Perotto S."/>
            <person name="Peter M."/>
            <person name="Riley R."/>
            <person name="Sitrit Y."/>
            <person name="Stielow B."/>
            <person name="Szollosi G."/>
            <person name="Zifcakova L."/>
            <person name="Stursova M."/>
            <person name="Spatafora J.W."/>
            <person name="Tedersoo L."/>
            <person name="Vaario L.-M."/>
            <person name="Yamada A."/>
            <person name="Yan M."/>
            <person name="Wang P."/>
            <person name="Xu J."/>
            <person name="Bruns T."/>
            <person name="Baldrian P."/>
            <person name="Vilgalys R."/>
            <person name="Henrissat B."/>
            <person name="Grigoriev I.V."/>
            <person name="Hibbett D."/>
            <person name="Nagy L.G."/>
            <person name="Martin F.M."/>
        </authorList>
    </citation>
    <scope>NUCLEOTIDE SEQUENCE</scope>
    <source>
        <strain evidence="1">P2</strain>
    </source>
</reference>
<reference evidence="1" key="2">
    <citation type="journal article" date="2020" name="Nat. Commun.">
        <title>Large-scale genome sequencing of mycorrhizal fungi provides insights into the early evolution of symbiotic traits.</title>
        <authorList>
            <person name="Miyauchi S."/>
            <person name="Kiss E."/>
            <person name="Kuo A."/>
            <person name="Drula E."/>
            <person name="Kohler A."/>
            <person name="Sanchez-Garcia M."/>
            <person name="Morin E."/>
            <person name="Andreopoulos B."/>
            <person name="Barry K.W."/>
            <person name="Bonito G."/>
            <person name="Buee M."/>
            <person name="Carver A."/>
            <person name="Chen C."/>
            <person name="Cichocki N."/>
            <person name="Clum A."/>
            <person name="Culley D."/>
            <person name="Crous P.W."/>
            <person name="Fauchery L."/>
            <person name="Girlanda M."/>
            <person name="Hayes R.D."/>
            <person name="Keri Z."/>
            <person name="LaButti K."/>
            <person name="Lipzen A."/>
            <person name="Lombard V."/>
            <person name="Magnuson J."/>
            <person name="Maillard F."/>
            <person name="Murat C."/>
            <person name="Nolan M."/>
            <person name="Ohm R.A."/>
            <person name="Pangilinan J."/>
            <person name="Pereira M.F."/>
            <person name="Perotto S."/>
            <person name="Peter M."/>
            <person name="Pfister S."/>
            <person name="Riley R."/>
            <person name="Sitrit Y."/>
            <person name="Stielow J.B."/>
            <person name="Szollosi G."/>
            <person name="Zifcakova L."/>
            <person name="Stursova M."/>
            <person name="Spatafora J.W."/>
            <person name="Tedersoo L."/>
            <person name="Vaario L.M."/>
            <person name="Yamada A."/>
            <person name="Yan M."/>
            <person name="Wang P."/>
            <person name="Xu J."/>
            <person name="Bruns T."/>
            <person name="Baldrian P."/>
            <person name="Vilgalys R."/>
            <person name="Dunand C."/>
            <person name="Henrissat B."/>
            <person name="Grigoriev I.V."/>
            <person name="Hibbett D."/>
            <person name="Nagy L.G."/>
            <person name="Martin F.M."/>
        </authorList>
    </citation>
    <scope>NUCLEOTIDE SEQUENCE</scope>
    <source>
        <strain evidence="1">P2</strain>
    </source>
</reference>
<sequence length="123" mass="13446">MDQFQVPREPVLLIHQLFCIIGFGYASLRTVWERSHASAWRVTRNDMKDKGKHTNVLAGLLLVTIATFCTIQPPGDSGTLPYIKAVLHCFLVVAMSLATGGLTMGSSAVQGEPGLRARCGYRL</sequence>
<dbReference type="Proteomes" id="UP000886501">
    <property type="component" value="Unassembled WGS sequence"/>
</dbReference>
<comment type="caution">
    <text evidence="1">The sequence shown here is derived from an EMBL/GenBank/DDBJ whole genome shotgun (WGS) entry which is preliminary data.</text>
</comment>
<evidence type="ECO:0000313" key="1">
    <source>
        <dbReference type="EMBL" id="KAF9642151.1"/>
    </source>
</evidence>
<dbReference type="EMBL" id="MU118652">
    <property type="protein sequence ID" value="KAF9642151.1"/>
    <property type="molecule type" value="Genomic_DNA"/>
</dbReference>
<gene>
    <name evidence="1" type="ORF">BDM02DRAFT_2540548</name>
</gene>
<protein>
    <submittedName>
        <fullName evidence="1">Uncharacterized protein</fullName>
    </submittedName>
</protein>